<dbReference type="PATRIC" id="fig|1440763.5.peg.1940"/>
<dbReference type="AlphaFoldDB" id="A0A0G9HBE9"/>
<gene>
    <name evidence="2" type="ORF">BJI69_18300</name>
</gene>
<dbReference type="EMBL" id="CP017480">
    <property type="protein sequence ID" value="APG05661.1"/>
    <property type="molecule type" value="Genomic_DNA"/>
</dbReference>
<reference evidence="3" key="1">
    <citation type="submission" date="2016-09" db="EMBL/GenBank/DDBJ databases">
        <authorList>
            <person name="Lysoe E."/>
        </authorList>
    </citation>
    <scope>NUCLEOTIDE SEQUENCE [LARGE SCALE GENOMIC DNA]</scope>
    <source>
        <strain evidence="3">LJ96T</strain>
    </source>
</reference>
<evidence type="ECO:0000313" key="2">
    <source>
        <dbReference type="EMBL" id="APG05661.1"/>
    </source>
</evidence>
<keyword evidence="3" id="KW-1185">Reference proteome</keyword>
<accession>A0A0G9HBE9</accession>
<dbReference type="OrthoDB" id="1436293at2"/>
<dbReference type="Pfam" id="PF21527">
    <property type="entry name" value="Stv"/>
    <property type="match status" value="1"/>
</dbReference>
<protein>
    <submittedName>
        <fullName evidence="2">Uncharacterized protein</fullName>
    </submittedName>
</protein>
<dbReference type="RefSeq" id="WP_046967657.1">
    <property type="nucleotide sequence ID" value="NZ_CP017480.1"/>
</dbReference>
<evidence type="ECO:0000256" key="1">
    <source>
        <dbReference type="SAM" id="MobiDB-lite"/>
    </source>
</evidence>
<name>A0A0G9HBE9_9GAMM</name>
<dbReference type="InterPro" id="IPR049002">
    <property type="entry name" value="Stv"/>
</dbReference>
<proteinExistence type="predicted"/>
<sequence>MSLQTTTNDWVISGHGSTSTATKPAETTVPAHVRLVLLAPTGAFLSNRLGQALERGVKIDKLVLRQSGRDNSHSPSVYEPGSKAPNLTLHFIGPRDIGTPTVPHVIGVAVDTQLNDIWARIPASSKVVTVYWAACSNVDNDPHGPTVDY</sequence>
<dbReference type="KEGG" id="lrz:BJI69_18300"/>
<feature type="region of interest" description="Disordered" evidence="1">
    <location>
        <begin position="1"/>
        <end position="25"/>
    </location>
</feature>
<organism evidence="2 3">
    <name type="scientific">Luteibacter rhizovicinus DSM 16549</name>
    <dbReference type="NCBI Taxonomy" id="1440763"/>
    <lineage>
        <taxon>Bacteria</taxon>
        <taxon>Pseudomonadati</taxon>
        <taxon>Pseudomonadota</taxon>
        <taxon>Gammaproteobacteria</taxon>
        <taxon>Lysobacterales</taxon>
        <taxon>Rhodanobacteraceae</taxon>
        <taxon>Luteibacter</taxon>
    </lineage>
</organism>
<feature type="compositionally biased region" description="Polar residues" evidence="1">
    <location>
        <begin position="1"/>
        <end position="22"/>
    </location>
</feature>
<evidence type="ECO:0000313" key="3">
    <source>
        <dbReference type="Proteomes" id="UP000182987"/>
    </source>
</evidence>
<dbReference type="Proteomes" id="UP000182987">
    <property type="component" value="Chromosome"/>
</dbReference>